<keyword evidence="4" id="KW-0456">Lyase</keyword>
<dbReference type="Gene3D" id="3.30.479.10">
    <property type="entry name" value="6-pyruvoyl tetrahydropterin synthase/QueD"/>
    <property type="match status" value="1"/>
</dbReference>
<dbReference type="InterPro" id="IPR007115">
    <property type="entry name" value="6-PTP_synth/QueD"/>
</dbReference>
<evidence type="ECO:0000256" key="3">
    <source>
        <dbReference type="ARBA" id="ARBA00022833"/>
    </source>
</evidence>
<accession>A0A382JUT9</accession>
<dbReference type="PANTHER" id="PTHR12589">
    <property type="entry name" value="PYRUVOYL TETRAHYDROBIOPTERIN SYNTHASE"/>
    <property type="match status" value="1"/>
</dbReference>
<evidence type="ECO:0000256" key="4">
    <source>
        <dbReference type="ARBA" id="ARBA00023239"/>
    </source>
</evidence>
<dbReference type="AlphaFoldDB" id="A0A382JUT9"/>
<reference evidence="5" key="1">
    <citation type="submission" date="2018-05" db="EMBL/GenBank/DDBJ databases">
        <authorList>
            <person name="Lanie J.A."/>
            <person name="Ng W.-L."/>
            <person name="Kazmierczak K.M."/>
            <person name="Andrzejewski T.M."/>
            <person name="Davidsen T.M."/>
            <person name="Wayne K.J."/>
            <person name="Tettelin H."/>
            <person name="Glass J.I."/>
            <person name="Rusch D."/>
            <person name="Podicherti R."/>
            <person name="Tsui H.-C.T."/>
            <person name="Winkler M.E."/>
        </authorList>
    </citation>
    <scope>NUCLEOTIDE SEQUENCE</scope>
</reference>
<keyword evidence="3" id="KW-0862">Zinc</keyword>
<comment type="cofactor">
    <cofactor evidence="1">
        <name>Zn(2+)</name>
        <dbReference type="ChEBI" id="CHEBI:29105"/>
    </cofactor>
</comment>
<dbReference type="InterPro" id="IPR038418">
    <property type="entry name" value="6-PTP_synth/QueD_sf"/>
</dbReference>
<sequence length="166" mass="18961">MAVTRRVSVEKNRLRFAAAHFATFFGECEPLHGHNYVISVELEGELTEDSWVWDFGDLKQLTKEIADTLDHKFILQRESRILKIKESTTSWEISYVDKQYVFPKSDVVALPIDNSTAERIAEWFAEKLAESLSLREGKFTKLTVGIEEMPGQAGWYTLDMPASLTA</sequence>
<dbReference type="GO" id="GO:0046872">
    <property type="term" value="F:metal ion binding"/>
    <property type="evidence" value="ECO:0007669"/>
    <property type="project" value="UniProtKB-KW"/>
</dbReference>
<dbReference type="GO" id="GO:0016829">
    <property type="term" value="F:lyase activity"/>
    <property type="evidence" value="ECO:0007669"/>
    <property type="project" value="UniProtKB-KW"/>
</dbReference>
<gene>
    <name evidence="5" type="ORF">METZ01_LOCUS268269</name>
</gene>
<keyword evidence="2" id="KW-0479">Metal-binding</keyword>
<dbReference type="Pfam" id="PF01242">
    <property type="entry name" value="PTPS"/>
    <property type="match status" value="1"/>
</dbReference>
<dbReference type="EMBL" id="UINC01076341">
    <property type="protein sequence ID" value="SVC15415.1"/>
    <property type="molecule type" value="Genomic_DNA"/>
</dbReference>
<name>A0A382JUT9_9ZZZZ</name>
<protein>
    <recommendedName>
        <fullName evidence="6">6-pyruvoyl tetrahydrobiopterin synthase</fullName>
    </recommendedName>
</protein>
<evidence type="ECO:0000256" key="2">
    <source>
        <dbReference type="ARBA" id="ARBA00022723"/>
    </source>
</evidence>
<evidence type="ECO:0000256" key="1">
    <source>
        <dbReference type="ARBA" id="ARBA00001947"/>
    </source>
</evidence>
<evidence type="ECO:0008006" key="6">
    <source>
        <dbReference type="Google" id="ProtNLM"/>
    </source>
</evidence>
<dbReference type="PANTHER" id="PTHR12589:SF7">
    <property type="entry name" value="6-PYRUVOYL TETRAHYDROBIOPTERIN SYNTHASE"/>
    <property type="match status" value="1"/>
</dbReference>
<organism evidence="5">
    <name type="scientific">marine metagenome</name>
    <dbReference type="NCBI Taxonomy" id="408172"/>
    <lineage>
        <taxon>unclassified sequences</taxon>
        <taxon>metagenomes</taxon>
        <taxon>ecological metagenomes</taxon>
    </lineage>
</organism>
<dbReference type="SUPFAM" id="SSF55620">
    <property type="entry name" value="Tetrahydrobiopterin biosynthesis enzymes-like"/>
    <property type="match status" value="1"/>
</dbReference>
<evidence type="ECO:0000313" key="5">
    <source>
        <dbReference type="EMBL" id="SVC15415.1"/>
    </source>
</evidence>
<proteinExistence type="predicted"/>